<evidence type="ECO:0000313" key="4">
    <source>
        <dbReference type="Proteomes" id="UP000256488"/>
    </source>
</evidence>
<dbReference type="RefSeq" id="WP_116279583.1">
    <property type="nucleotide sequence ID" value="NZ_NFZX01000072.1"/>
</dbReference>
<keyword evidence="2" id="KW-0472">Membrane</keyword>
<dbReference type="AlphaFoldDB" id="A0A3E0WGY8"/>
<feature type="transmembrane region" description="Helical" evidence="2">
    <location>
        <begin position="34"/>
        <end position="55"/>
    </location>
</feature>
<gene>
    <name evidence="3" type="ORF">CAI16_18615</name>
</gene>
<feature type="region of interest" description="Disordered" evidence="1">
    <location>
        <begin position="58"/>
        <end position="88"/>
    </location>
</feature>
<evidence type="ECO:0000256" key="1">
    <source>
        <dbReference type="SAM" id="MobiDB-lite"/>
    </source>
</evidence>
<accession>A0A3E0WGY8</accession>
<proteinExistence type="predicted"/>
<keyword evidence="2" id="KW-1133">Transmembrane helix</keyword>
<feature type="transmembrane region" description="Helical" evidence="2">
    <location>
        <begin position="9"/>
        <end position="28"/>
    </location>
</feature>
<dbReference type="Proteomes" id="UP000256488">
    <property type="component" value="Unassembled WGS sequence"/>
</dbReference>
<protein>
    <submittedName>
        <fullName evidence="3">Uncharacterized protein</fullName>
    </submittedName>
</protein>
<organism evidence="3 4">
    <name type="scientific">Virgibacillus dokdonensis</name>
    <dbReference type="NCBI Taxonomy" id="302167"/>
    <lineage>
        <taxon>Bacteria</taxon>
        <taxon>Bacillati</taxon>
        <taxon>Bacillota</taxon>
        <taxon>Bacilli</taxon>
        <taxon>Bacillales</taxon>
        <taxon>Bacillaceae</taxon>
        <taxon>Virgibacillus</taxon>
    </lineage>
</organism>
<evidence type="ECO:0000313" key="3">
    <source>
        <dbReference type="EMBL" id="RFA32240.1"/>
    </source>
</evidence>
<reference evidence="3 4" key="1">
    <citation type="submission" date="2017-05" db="EMBL/GenBank/DDBJ databases">
        <title>Virgibacillus sp. AK90 isolated from a saltern of Kakinada, India.</title>
        <authorList>
            <person name="Gupta V."/>
            <person name="Sidhu C."/>
            <person name="Korpole S."/>
            <person name="Pinnaka A.K."/>
        </authorList>
    </citation>
    <scope>NUCLEOTIDE SEQUENCE [LARGE SCALE GENOMIC DNA]</scope>
    <source>
        <strain evidence="3 4">AK90</strain>
    </source>
</reference>
<feature type="compositionally biased region" description="Basic residues" evidence="1">
    <location>
        <begin position="74"/>
        <end position="88"/>
    </location>
</feature>
<dbReference type="EMBL" id="NFZX01000072">
    <property type="protein sequence ID" value="RFA32240.1"/>
    <property type="molecule type" value="Genomic_DNA"/>
</dbReference>
<evidence type="ECO:0000256" key="2">
    <source>
        <dbReference type="SAM" id="Phobius"/>
    </source>
</evidence>
<keyword evidence="2" id="KW-0812">Transmembrane</keyword>
<name>A0A3E0WGY8_9BACI</name>
<comment type="caution">
    <text evidence="3">The sequence shown here is derived from an EMBL/GenBank/DDBJ whole genome shotgun (WGS) entry which is preliminary data.</text>
</comment>
<sequence length="88" mass="10020">MNKQVRKSLANVISGLFLMISLYLYWNVFHGTNMYSFLGILFATPIINGIMYKVLPVKGKGKKRVSSRRNNNSKGHKSKKSLSSVKKR</sequence>